<dbReference type="AlphaFoldDB" id="A0A6M0RAJ1"/>
<reference evidence="2 3" key="1">
    <citation type="submission" date="2019-04" db="EMBL/GenBank/DDBJ databases">
        <title>Genome sequencing of Clostridium botulinum Groups I-IV and Clostridium butyricum.</title>
        <authorList>
            <person name="Brunt J."/>
            <person name="Van Vliet A.H.M."/>
            <person name="Stringer S.C."/>
            <person name="Carter A.T."/>
            <person name="Peck M.W."/>
        </authorList>
    </citation>
    <scope>NUCLEOTIDE SEQUENCE [LARGE SCALE GENOMIC DNA]</scope>
    <source>
        <strain evidence="2 3">IFR 18/094</strain>
    </source>
</reference>
<gene>
    <name evidence="2" type="ORF">FDF74_03305</name>
</gene>
<comment type="caution">
    <text evidence="2">The sequence shown here is derived from an EMBL/GenBank/DDBJ whole genome shotgun (WGS) entry which is preliminary data.</text>
</comment>
<proteinExistence type="predicted"/>
<evidence type="ECO:0000256" key="1">
    <source>
        <dbReference type="SAM" id="Phobius"/>
    </source>
</evidence>
<evidence type="ECO:0000313" key="2">
    <source>
        <dbReference type="EMBL" id="NEZ46238.1"/>
    </source>
</evidence>
<keyword evidence="1" id="KW-0472">Membrane</keyword>
<evidence type="ECO:0000313" key="3">
    <source>
        <dbReference type="Proteomes" id="UP000473885"/>
    </source>
</evidence>
<feature type="transmembrane region" description="Helical" evidence="1">
    <location>
        <begin position="288"/>
        <end position="310"/>
    </location>
</feature>
<keyword evidence="1" id="KW-0812">Transmembrane</keyword>
<feature type="transmembrane region" description="Helical" evidence="1">
    <location>
        <begin position="254"/>
        <end position="276"/>
    </location>
</feature>
<dbReference type="RefSeq" id="WP_163248537.1">
    <property type="nucleotide sequence ID" value="NZ_SXDP01000002.1"/>
</dbReference>
<keyword evidence="1" id="KW-1133">Transmembrane helix</keyword>
<keyword evidence="3" id="KW-1185">Reference proteome</keyword>
<name>A0A6M0RAJ1_9CLOT</name>
<dbReference type="Proteomes" id="UP000473885">
    <property type="component" value="Unassembled WGS sequence"/>
</dbReference>
<dbReference type="EMBL" id="SXDP01000002">
    <property type="protein sequence ID" value="NEZ46238.1"/>
    <property type="molecule type" value="Genomic_DNA"/>
</dbReference>
<feature type="transmembrane region" description="Helical" evidence="1">
    <location>
        <begin position="12"/>
        <end position="34"/>
    </location>
</feature>
<organism evidence="2 3">
    <name type="scientific">Clostridium niameyense</name>
    <dbReference type="NCBI Taxonomy" id="1622073"/>
    <lineage>
        <taxon>Bacteria</taxon>
        <taxon>Bacillati</taxon>
        <taxon>Bacillota</taxon>
        <taxon>Clostridia</taxon>
        <taxon>Eubacteriales</taxon>
        <taxon>Clostridiaceae</taxon>
        <taxon>Clostridium</taxon>
    </lineage>
</organism>
<feature type="transmembrane region" description="Helical" evidence="1">
    <location>
        <begin position="344"/>
        <end position="366"/>
    </location>
</feature>
<accession>A0A6M0RAJ1</accession>
<feature type="transmembrane region" description="Helical" evidence="1">
    <location>
        <begin position="202"/>
        <end position="234"/>
    </location>
</feature>
<sequence length="371" mass="42650">MLYEELKRGLFTKYMLLSIVGIFILTFSLNSMIIEKNKNLPKVLKEEATYCGEMTEDKLYLGLKKVRDEKSKDVKYTPLITFIDGLVCDHVGVLYYENRIEDYPDKYAKNFYKCWREKFIVLINKIPKENRTKAIKELDKVKTPFVKYQGSYFWNLAIGNLKLIYIIIMFMTTFFAASIYSDSIEDGSMEIIQATRLGKKTMIMRLITVIIYGLLITLVATLSTILVIGSVTGLKPLKSSLKVFSLFSLTNFTLWHGIFLMFVSEFLGILAITTIMSLISYKVGKTNLSIAIGIGINVFYIIALFIKMPWKFSQIILNMFPMAASQVINEVTGFNFDMGIWRPYAVMVSMVLVFSVFGALLIYMIYVKKYN</sequence>
<protein>
    <submittedName>
        <fullName evidence="2">ABC transporter permease</fullName>
    </submittedName>
</protein>
<feature type="transmembrane region" description="Helical" evidence="1">
    <location>
        <begin position="163"/>
        <end position="181"/>
    </location>
</feature>